<organism evidence="1 2">
    <name type="scientific">Devosia nitrariae</name>
    <dbReference type="NCBI Taxonomy" id="2071872"/>
    <lineage>
        <taxon>Bacteria</taxon>
        <taxon>Pseudomonadati</taxon>
        <taxon>Pseudomonadota</taxon>
        <taxon>Alphaproteobacteria</taxon>
        <taxon>Hyphomicrobiales</taxon>
        <taxon>Devosiaceae</taxon>
        <taxon>Devosia</taxon>
    </lineage>
</organism>
<reference evidence="2" key="1">
    <citation type="journal article" date="2019" name="Int. J. Syst. Evol. Microbiol.">
        <title>The Global Catalogue of Microorganisms (GCM) 10K type strain sequencing project: providing services to taxonomists for standard genome sequencing and annotation.</title>
        <authorList>
            <consortium name="The Broad Institute Genomics Platform"/>
            <consortium name="The Broad Institute Genome Sequencing Center for Infectious Disease"/>
            <person name="Wu L."/>
            <person name="Ma J."/>
        </authorList>
    </citation>
    <scope>NUCLEOTIDE SEQUENCE [LARGE SCALE GENOMIC DNA]</scope>
    <source>
        <strain evidence="2">NBRC 112416</strain>
    </source>
</reference>
<evidence type="ECO:0000313" key="2">
    <source>
        <dbReference type="Proteomes" id="UP001156691"/>
    </source>
</evidence>
<sequence>MEAFTFHGDTAHGWVQHNLPWLAILALLFSLFETGIAGADAGDTTISEDG</sequence>
<keyword evidence="2" id="KW-1185">Reference proteome</keyword>
<name>A0ABQ5W7C0_9HYPH</name>
<accession>A0ABQ5W7C0</accession>
<proteinExistence type="predicted"/>
<dbReference type="RefSeq" id="WP_284341096.1">
    <property type="nucleotide sequence ID" value="NZ_BSNS01000012.1"/>
</dbReference>
<comment type="caution">
    <text evidence="1">The sequence shown here is derived from an EMBL/GenBank/DDBJ whole genome shotgun (WGS) entry which is preliminary data.</text>
</comment>
<dbReference type="Proteomes" id="UP001156691">
    <property type="component" value="Unassembled WGS sequence"/>
</dbReference>
<evidence type="ECO:0000313" key="1">
    <source>
        <dbReference type="EMBL" id="GLQ55679.1"/>
    </source>
</evidence>
<protein>
    <submittedName>
        <fullName evidence="1">Uncharacterized protein</fullName>
    </submittedName>
</protein>
<gene>
    <name evidence="1" type="ORF">GCM10010862_29380</name>
</gene>
<dbReference type="EMBL" id="BSNS01000012">
    <property type="protein sequence ID" value="GLQ55679.1"/>
    <property type="molecule type" value="Genomic_DNA"/>
</dbReference>